<comment type="cofactor">
    <cofactor evidence="10">
        <name>heme</name>
        <dbReference type="ChEBI" id="CHEBI:30413"/>
    </cofactor>
</comment>
<evidence type="ECO:0000313" key="12">
    <source>
        <dbReference type="EMBL" id="KAJ1724101.1"/>
    </source>
</evidence>
<feature type="active site" evidence="9">
    <location>
        <position position="77"/>
    </location>
</feature>
<dbReference type="EMBL" id="JANBOJ010000042">
    <property type="protein sequence ID" value="KAJ1724101.1"/>
    <property type="molecule type" value="Genomic_DNA"/>
</dbReference>
<keyword evidence="6 10" id="KW-0408">Iron</keyword>
<dbReference type="InterPro" id="IPR011614">
    <property type="entry name" value="Catalase_core"/>
</dbReference>
<dbReference type="GO" id="GO:0042744">
    <property type="term" value="P:hydrogen peroxide catabolic process"/>
    <property type="evidence" value="ECO:0007669"/>
    <property type="project" value="UniProtKB-KW"/>
</dbReference>
<dbReference type="Proteomes" id="UP001149813">
    <property type="component" value="Unassembled WGS sequence"/>
</dbReference>
<dbReference type="AlphaFoldDB" id="A0A9W7Y331"/>
<reference evidence="12" key="1">
    <citation type="submission" date="2022-07" db="EMBL/GenBank/DDBJ databases">
        <title>Phylogenomic reconstructions and comparative analyses of Kickxellomycotina fungi.</title>
        <authorList>
            <person name="Reynolds N.K."/>
            <person name="Stajich J.E."/>
            <person name="Barry K."/>
            <person name="Grigoriev I.V."/>
            <person name="Crous P."/>
            <person name="Smith M.E."/>
        </authorList>
    </citation>
    <scope>NUCLEOTIDE SEQUENCE</scope>
    <source>
        <strain evidence="12">NBRC 32514</strain>
    </source>
</reference>
<dbReference type="SMART" id="SM01060">
    <property type="entry name" value="Catalase"/>
    <property type="match status" value="1"/>
</dbReference>
<keyword evidence="7" id="KW-0376">Hydrogen peroxide</keyword>
<dbReference type="PIRSF" id="PIRSF038928">
    <property type="entry name" value="Catalase_clade1-3"/>
    <property type="match status" value="1"/>
</dbReference>
<dbReference type="OrthoDB" id="6880011at2759"/>
<evidence type="ECO:0000256" key="8">
    <source>
        <dbReference type="ARBA" id="ARBA00044729"/>
    </source>
</evidence>
<evidence type="ECO:0000256" key="9">
    <source>
        <dbReference type="PIRSR" id="PIRSR038928-1"/>
    </source>
</evidence>
<dbReference type="PANTHER" id="PTHR11465">
    <property type="entry name" value="CATALASE"/>
    <property type="match status" value="1"/>
</dbReference>
<evidence type="ECO:0000256" key="3">
    <source>
        <dbReference type="ARBA" id="ARBA00022617"/>
    </source>
</evidence>
<dbReference type="FunFam" id="2.40.180.10:FF:000001">
    <property type="entry name" value="Catalase"/>
    <property type="match status" value="1"/>
</dbReference>
<dbReference type="Pfam" id="PF06628">
    <property type="entry name" value="Catalase-rel"/>
    <property type="match status" value="1"/>
</dbReference>
<keyword evidence="2 12" id="KW-0575">Peroxidase</keyword>
<dbReference type="InterPro" id="IPR040333">
    <property type="entry name" value="Catalase_3"/>
</dbReference>
<dbReference type="PANTHER" id="PTHR11465:SF9">
    <property type="entry name" value="CATALASE"/>
    <property type="match status" value="1"/>
</dbReference>
<dbReference type="InterPro" id="IPR024711">
    <property type="entry name" value="Catalase_clade1/3"/>
</dbReference>
<dbReference type="EC" id="1.11.1.6" evidence="12"/>
<evidence type="ECO:0000313" key="13">
    <source>
        <dbReference type="Proteomes" id="UP001149813"/>
    </source>
</evidence>
<name>A0A9W7Y331_9FUNG</name>
<proteinExistence type="inferred from homology"/>
<evidence type="ECO:0000256" key="7">
    <source>
        <dbReference type="ARBA" id="ARBA00023324"/>
    </source>
</evidence>
<dbReference type="GO" id="GO:0042542">
    <property type="term" value="P:response to hydrogen peroxide"/>
    <property type="evidence" value="ECO:0007669"/>
    <property type="project" value="TreeGrafter"/>
</dbReference>
<evidence type="ECO:0000256" key="10">
    <source>
        <dbReference type="PIRSR" id="PIRSR038928-2"/>
    </source>
</evidence>
<protein>
    <submittedName>
        <fullName evidence="12">Catalase A</fullName>
        <ecNumber evidence="12">1.11.1.6</ecNumber>
    </submittedName>
</protein>
<accession>A0A9W7Y331</accession>
<dbReference type="PRINTS" id="PR00067">
    <property type="entry name" value="CATALASE"/>
</dbReference>
<dbReference type="Gene3D" id="2.40.180.10">
    <property type="entry name" value="Catalase core domain"/>
    <property type="match status" value="1"/>
</dbReference>
<evidence type="ECO:0000256" key="6">
    <source>
        <dbReference type="ARBA" id="ARBA00023004"/>
    </source>
</evidence>
<dbReference type="Pfam" id="PF00199">
    <property type="entry name" value="Catalase"/>
    <property type="match status" value="1"/>
</dbReference>
<dbReference type="GO" id="GO:0005777">
    <property type="term" value="C:peroxisome"/>
    <property type="evidence" value="ECO:0007669"/>
    <property type="project" value="TreeGrafter"/>
</dbReference>
<dbReference type="CDD" id="cd08156">
    <property type="entry name" value="catalase_clade_3"/>
    <property type="match status" value="1"/>
</dbReference>
<dbReference type="SUPFAM" id="SSF56634">
    <property type="entry name" value="Heme-dependent catalase-like"/>
    <property type="match status" value="1"/>
</dbReference>
<keyword evidence="13" id="KW-1185">Reference proteome</keyword>
<evidence type="ECO:0000256" key="5">
    <source>
        <dbReference type="ARBA" id="ARBA00023002"/>
    </source>
</evidence>
<dbReference type="GO" id="GO:0046872">
    <property type="term" value="F:metal ion binding"/>
    <property type="evidence" value="ECO:0007669"/>
    <property type="project" value="UniProtKB-KW"/>
</dbReference>
<dbReference type="InterPro" id="IPR018028">
    <property type="entry name" value="Catalase"/>
</dbReference>
<evidence type="ECO:0000256" key="4">
    <source>
        <dbReference type="ARBA" id="ARBA00022723"/>
    </source>
</evidence>
<dbReference type="GO" id="GO:0020037">
    <property type="term" value="F:heme binding"/>
    <property type="evidence" value="ECO:0007669"/>
    <property type="project" value="InterPro"/>
</dbReference>
<dbReference type="GO" id="GO:0005739">
    <property type="term" value="C:mitochondrion"/>
    <property type="evidence" value="ECO:0007669"/>
    <property type="project" value="TreeGrafter"/>
</dbReference>
<dbReference type="InterPro" id="IPR010582">
    <property type="entry name" value="Catalase_immune_responsive"/>
</dbReference>
<feature type="binding site" description="axial binding residue" evidence="10">
    <location>
        <position position="360"/>
    </location>
    <ligand>
        <name>heme</name>
        <dbReference type="ChEBI" id="CHEBI:30413"/>
    </ligand>
    <ligandPart>
        <name>Fe</name>
        <dbReference type="ChEBI" id="CHEBI:18248"/>
    </ligandPart>
</feature>
<dbReference type="GO" id="GO:0004096">
    <property type="term" value="F:catalase activity"/>
    <property type="evidence" value="ECO:0007669"/>
    <property type="project" value="UniProtKB-EC"/>
</dbReference>
<keyword evidence="3 10" id="KW-0349">Heme</keyword>
<feature type="domain" description="Catalase core" evidence="11">
    <location>
        <begin position="30"/>
        <end position="414"/>
    </location>
</feature>
<keyword evidence="4 10" id="KW-0479">Metal-binding</keyword>
<evidence type="ECO:0000259" key="11">
    <source>
        <dbReference type="SMART" id="SM01060"/>
    </source>
</evidence>
<evidence type="ECO:0000256" key="1">
    <source>
        <dbReference type="ARBA" id="ARBA00005329"/>
    </source>
</evidence>
<dbReference type="InterPro" id="IPR020835">
    <property type="entry name" value="Catalase_sf"/>
</dbReference>
<comment type="similarity">
    <text evidence="1">Belongs to the catalase family.</text>
</comment>
<sequence>MIPPSNNFKQDANAALSTEVPLDSDLGRLTTGSGGPVQNNQASMTVGDTGPILLQDINLIDKLAHFGRERIPDRVVHAKGAGAHGYFEVTKDISHLTCAKFLGKVGKRTPMFARFSVVSVERGSPDTVRNPRGFALKFYTEEGNYDMVGNNTPIFFIRDPILFPDFVHTQKPDPRTNMANPDMQWDFLSHVPESMHELMLLFSERGLPDGYRHMHGYSSHTYKFINDEGVAHYFKWHFRTNQGIKNLSVEKAAELQVSDPDYSTRDLFESIERGEYPSWTAYIQVMTEEEALNYKYDVFDVTKVISQKDFPLQEVGRFVLNRNPENYFAEVEQAAFSPANMVPGIAPSPDRILQGRLIIYQDTQSHRMGPNYQQLPINRPLVPVLNQQRDGRMCFTNNGGRLPNYQPNSFGGPSEDPRVREVDMQSAVKGYAGRHTIKVTEADFEQPRKMFSIMSKSEQQYLIDNFAGALSLAQPVFQRKIVPHLKRIDSDYGSRIEAILKQKNADY</sequence>
<gene>
    <name evidence="12" type="primary">CAT1_2</name>
    <name evidence="12" type="ORF">LPJ53_001622</name>
</gene>
<comment type="function">
    <text evidence="8">Catalyzes the degradation of hydrogen peroxide (H(2)O(2)) generated by peroxisomal oxidases to water and oxygen, thereby protecting cells from the toxic effects of hydrogen peroxide.</text>
</comment>
<comment type="caution">
    <text evidence="12">The sequence shown here is derived from an EMBL/GenBank/DDBJ whole genome shotgun (WGS) entry which is preliminary data.</text>
</comment>
<keyword evidence="5 12" id="KW-0560">Oxidoreductase</keyword>
<organism evidence="12 13">
    <name type="scientific">Coemansia erecta</name>
    <dbReference type="NCBI Taxonomy" id="147472"/>
    <lineage>
        <taxon>Eukaryota</taxon>
        <taxon>Fungi</taxon>
        <taxon>Fungi incertae sedis</taxon>
        <taxon>Zoopagomycota</taxon>
        <taxon>Kickxellomycotina</taxon>
        <taxon>Kickxellomycetes</taxon>
        <taxon>Kickxellales</taxon>
        <taxon>Kickxellaceae</taxon>
        <taxon>Coemansia</taxon>
    </lineage>
</organism>
<evidence type="ECO:0000256" key="2">
    <source>
        <dbReference type="ARBA" id="ARBA00022559"/>
    </source>
</evidence>
<dbReference type="PROSITE" id="PS51402">
    <property type="entry name" value="CATALASE_3"/>
    <property type="match status" value="1"/>
</dbReference>
<feature type="active site" evidence="9">
    <location>
        <position position="150"/>
    </location>
</feature>